<dbReference type="AlphaFoldDB" id="A0A841FEW9"/>
<keyword evidence="4" id="KW-1185">Reference proteome</keyword>
<feature type="region of interest" description="Disordered" evidence="2">
    <location>
        <begin position="1"/>
        <end position="53"/>
    </location>
</feature>
<proteinExistence type="predicted"/>
<dbReference type="EMBL" id="JACHGT010000005">
    <property type="protein sequence ID" value="MBB6034816.1"/>
    <property type="molecule type" value="Genomic_DNA"/>
</dbReference>
<evidence type="ECO:0000313" key="4">
    <source>
        <dbReference type="Proteomes" id="UP000548476"/>
    </source>
</evidence>
<feature type="coiled-coil region" evidence="1">
    <location>
        <begin position="173"/>
        <end position="281"/>
    </location>
</feature>
<reference evidence="3 4" key="1">
    <citation type="submission" date="2020-08" db="EMBL/GenBank/DDBJ databases">
        <title>Genomic Encyclopedia of Type Strains, Phase IV (KMG-IV): sequencing the most valuable type-strain genomes for metagenomic binning, comparative biology and taxonomic classification.</title>
        <authorList>
            <person name="Goeker M."/>
        </authorList>
    </citation>
    <scope>NUCLEOTIDE SEQUENCE [LARGE SCALE GENOMIC DNA]</scope>
    <source>
        <strain evidence="3 4">YIM 65646</strain>
    </source>
</reference>
<sequence length="475" mass="50809">MNTRPGNDPADADALRPGEALAAGVEDTAAEPELPEAAEDEGAEPELPEATRQRIVHLTAQTLPALRRDELPMPLRKVAKFAPKQRARLGGSTIAAQLAADPAFRATIAAKVVEGTGELGAAVAAGHPPAAADPVEVAALAYLTRPEGWLDLLDAAGAAVRVKDADAAVSAQLAEAQQLVAHAEHDRAIAEREAEKLRVELSELRTEVVDLRASNRGLAKELRETSRREQKAADSLAAERGRLNKAGEDHKVEVRRLRQELEQARKALEQARHGARDARALNDARLWLLLETIGEAAQGLRRELALEPAEKTPADLIGGTIADLPGPSGTAAARGLDADDPSRLDDLLALPKAHLVVDGYNVTMRGYKELSLEQQRARLIRGMSGLAAQTGAETTIVFDGAERMHGLPPAPRGVRVLFSRKGETADEVIRALVRAEPNGRPVIVISSDKEVADGTRRHGAYPLSSDTLLRRLSRA</sequence>
<keyword evidence="1" id="KW-0175">Coiled coil</keyword>
<dbReference type="Proteomes" id="UP000548476">
    <property type="component" value="Unassembled WGS sequence"/>
</dbReference>
<protein>
    <submittedName>
        <fullName evidence="3">Putative RNA-binding protein with PIN domain</fullName>
    </submittedName>
</protein>
<dbReference type="PANTHER" id="PTHR34547">
    <property type="entry name" value="YACP-LIKE NYN DOMAIN PROTEIN"/>
    <property type="match status" value="1"/>
</dbReference>
<dbReference type="InterPro" id="IPR010298">
    <property type="entry name" value="YacP-like"/>
</dbReference>
<evidence type="ECO:0000313" key="3">
    <source>
        <dbReference type="EMBL" id="MBB6034816.1"/>
    </source>
</evidence>
<organism evidence="3 4">
    <name type="scientific">Phytomonospora endophytica</name>
    <dbReference type="NCBI Taxonomy" id="714109"/>
    <lineage>
        <taxon>Bacteria</taxon>
        <taxon>Bacillati</taxon>
        <taxon>Actinomycetota</taxon>
        <taxon>Actinomycetes</taxon>
        <taxon>Micromonosporales</taxon>
        <taxon>Micromonosporaceae</taxon>
        <taxon>Phytomonospora</taxon>
    </lineage>
</organism>
<comment type="caution">
    <text evidence="3">The sequence shown here is derived from an EMBL/GenBank/DDBJ whole genome shotgun (WGS) entry which is preliminary data.</text>
</comment>
<dbReference type="Pfam" id="PF05991">
    <property type="entry name" value="NYN_YacP"/>
    <property type="match status" value="1"/>
</dbReference>
<accession>A0A841FEW9</accession>
<evidence type="ECO:0000256" key="1">
    <source>
        <dbReference type="SAM" id="Coils"/>
    </source>
</evidence>
<gene>
    <name evidence="3" type="ORF">HNR73_002670</name>
</gene>
<dbReference type="RefSeq" id="WP_184787679.1">
    <property type="nucleotide sequence ID" value="NZ_BONT01000067.1"/>
</dbReference>
<name>A0A841FEW9_9ACTN</name>
<evidence type="ECO:0000256" key="2">
    <source>
        <dbReference type="SAM" id="MobiDB-lite"/>
    </source>
</evidence>
<dbReference type="PANTHER" id="PTHR34547:SF1">
    <property type="entry name" value="YACP-LIKE NYN DOMAIN PROTEIN"/>
    <property type="match status" value="1"/>
</dbReference>
<feature type="compositionally biased region" description="Acidic residues" evidence="2">
    <location>
        <begin position="28"/>
        <end position="47"/>
    </location>
</feature>